<dbReference type="HAMAP" id="MF_00087">
    <property type="entry name" value="Glu_tRNA_reductase"/>
    <property type="match status" value="1"/>
</dbReference>
<keyword evidence="6 9" id="KW-0627">Porphyrin biosynthesis</keyword>
<comment type="subunit">
    <text evidence="9">Homodimer.</text>
</comment>
<dbReference type="EMBL" id="FTOA01000004">
    <property type="protein sequence ID" value="SIS84485.1"/>
    <property type="molecule type" value="Genomic_DNA"/>
</dbReference>
<organism evidence="18 19">
    <name type="scientific">Insolitispirillum peregrinum</name>
    <dbReference type="NCBI Taxonomy" id="80876"/>
    <lineage>
        <taxon>Bacteria</taxon>
        <taxon>Pseudomonadati</taxon>
        <taxon>Pseudomonadota</taxon>
        <taxon>Alphaproteobacteria</taxon>
        <taxon>Rhodospirillales</taxon>
        <taxon>Novispirillaceae</taxon>
        <taxon>Insolitispirillum</taxon>
    </lineage>
</organism>
<keyword evidence="19" id="KW-1185">Reference proteome</keyword>
<feature type="domain" description="Glutamyl-tRNA reductase N-terminal" evidence="17">
    <location>
        <begin position="12"/>
        <end position="161"/>
    </location>
</feature>
<evidence type="ECO:0000256" key="1">
    <source>
        <dbReference type="ARBA" id="ARBA00005059"/>
    </source>
</evidence>
<name>A0A1N7ME84_9PROT</name>
<dbReference type="InterPro" id="IPR036343">
    <property type="entry name" value="GluRdtase_N_sf"/>
</dbReference>
<evidence type="ECO:0000313" key="18">
    <source>
        <dbReference type="EMBL" id="SIS84485.1"/>
    </source>
</evidence>
<dbReference type="FunFam" id="3.40.50.720:FF:000031">
    <property type="entry name" value="Glutamyl-tRNA reductase"/>
    <property type="match status" value="1"/>
</dbReference>
<feature type="binding site" evidence="9 12">
    <location>
        <begin position="194"/>
        <end position="199"/>
    </location>
    <ligand>
        <name>NADP(+)</name>
        <dbReference type="ChEBI" id="CHEBI:58349"/>
    </ligand>
</feature>
<feature type="domain" description="Tetrapyrrole biosynthesis glutamyl-tRNA reductase dimerisation" evidence="15">
    <location>
        <begin position="326"/>
        <end position="416"/>
    </location>
</feature>
<feature type="binding site" evidence="11">
    <location>
        <begin position="119"/>
        <end position="121"/>
    </location>
    <ligand>
        <name>substrate</name>
    </ligand>
</feature>
<evidence type="ECO:0000256" key="11">
    <source>
        <dbReference type="PIRSR" id="PIRSR000445-2"/>
    </source>
</evidence>
<dbReference type="NCBIfam" id="TIGR01035">
    <property type="entry name" value="hemA"/>
    <property type="match status" value="1"/>
</dbReference>
<dbReference type="Gene3D" id="3.30.460.30">
    <property type="entry name" value="Glutamyl-tRNA reductase, N-terminal domain"/>
    <property type="match status" value="1"/>
</dbReference>
<dbReference type="PIRSF" id="PIRSF000445">
    <property type="entry name" value="4pyrrol_synth_GluRdtase"/>
    <property type="match status" value="1"/>
</dbReference>
<dbReference type="FunFam" id="3.30.460.30:FF:000001">
    <property type="entry name" value="Glutamyl-tRNA reductase"/>
    <property type="match status" value="1"/>
</dbReference>
<dbReference type="GO" id="GO:0019353">
    <property type="term" value="P:protoporphyrinogen IX biosynthetic process from glutamate"/>
    <property type="evidence" value="ECO:0007669"/>
    <property type="project" value="TreeGrafter"/>
</dbReference>
<dbReference type="EC" id="1.2.1.70" evidence="3 9"/>
<dbReference type="Pfam" id="PF01488">
    <property type="entry name" value="Shikimate_DH"/>
    <property type="match status" value="1"/>
</dbReference>
<dbReference type="GO" id="GO:0008883">
    <property type="term" value="F:glutamyl-tRNA reductase activity"/>
    <property type="evidence" value="ECO:0007669"/>
    <property type="project" value="UniProtKB-UniRule"/>
</dbReference>
<evidence type="ECO:0000313" key="19">
    <source>
        <dbReference type="Proteomes" id="UP000185678"/>
    </source>
</evidence>
<dbReference type="Pfam" id="PF00745">
    <property type="entry name" value="GlutR_dimer"/>
    <property type="match status" value="1"/>
</dbReference>
<comment type="domain">
    <text evidence="9">Possesses an unusual extended V-shaped dimeric structure with each monomer consisting of three distinct domains arranged along a curved 'spinal' alpha-helix. The N-terminal catalytic domain specifically recognizes the glutamate moiety of the substrate. The second domain is the NADPH-binding domain, and the third C-terminal domain is responsible for dimerization.</text>
</comment>
<comment type="function">
    <text evidence="9">Catalyzes the NADPH-dependent reduction of glutamyl-tRNA(Glu) to glutamate 1-semialdehyde (GSA).</text>
</comment>
<evidence type="ECO:0000256" key="2">
    <source>
        <dbReference type="ARBA" id="ARBA00005916"/>
    </source>
</evidence>
<evidence type="ECO:0000256" key="12">
    <source>
        <dbReference type="PIRSR" id="PIRSR000445-3"/>
    </source>
</evidence>
<reference evidence="18 19" key="1">
    <citation type="submission" date="2017-01" db="EMBL/GenBank/DDBJ databases">
        <authorList>
            <person name="Mah S.A."/>
            <person name="Swanson W.J."/>
            <person name="Moy G.W."/>
            <person name="Vacquier V.D."/>
        </authorList>
    </citation>
    <scope>NUCLEOTIDE SEQUENCE [LARGE SCALE GENOMIC DNA]</scope>
    <source>
        <strain evidence="18 19">DSM 11589</strain>
    </source>
</reference>
<comment type="similarity">
    <text evidence="2 9 14">Belongs to the glutamyl-tRNA reductase family.</text>
</comment>
<evidence type="ECO:0000256" key="5">
    <source>
        <dbReference type="ARBA" id="ARBA00023002"/>
    </source>
</evidence>
<gene>
    <name evidence="9" type="primary">hemA</name>
    <name evidence="18" type="ORF">SAMN05421779_10472</name>
</gene>
<dbReference type="InterPro" id="IPR015896">
    <property type="entry name" value="4pyrrol_synth_GluRdtase_dimer"/>
</dbReference>
<proteinExistence type="inferred from homology"/>
<dbReference type="CDD" id="cd05213">
    <property type="entry name" value="NAD_bind_Glutamyl_tRNA_reduct"/>
    <property type="match status" value="1"/>
</dbReference>
<dbReference type="AlphaFoldDB" id="A0A1N7ME84"/>
<comment type="caution">
    <text evidence="9">Lacks conserved residue(s) required for the propagation of feature annotation.</text>
</comment>
<feature type="binding site" evidence="9 11">
    <location>
        <position position="114"/>
    </location>
    <ligand>
        <name>substrate</name>
    </ligand>
</feature>
<dbReference type="PANTHER" id="PTHR43013:SF1">
    <property type="entry name" value="GLUTAMYL-TRNA REDUCTASE"/>
    <property type="match status" value="1"/>
</dbReference>
<evidence type="ECO:0000256" key="14">
    <source>
        <dbReference type="RuleBase" id="RU000584"/>
    </source>
</evidence>
<dbReference type="InterPro" id="IPR036453">
    <property type="entry name" value="GluRdtase_dimer_dom_sf"/>
</dbReference>
<dbReference type="SUPFAM" id="SSF69075">
    <property type="entry name" value="Glutamyl tRNA-reductase dimerization domain"/>
    <property type="match status" value="1"/>
</dbReference>
<feature type="binding site" evidence="9 11">
    <location>
        <position position="125"/>
    </location>
    <ligand>
        <name>substrate</name>
    </ligand>
</feature>
<dbReference type="InterPro" id="IPR015895">
    <property type="entry name" value="4pyrrol_synth_GluRdtase_N"/>
</dbReference>
<evidence type="ECO:0000256" key="10">
    <source>
        <dbReference type="PIRSR" id="PIRSR000445-1"/>
    </source>
</evidence>
<dbReference type="InterPro" id="IPR000343">
    <property type="entry name" value="4pyrrol_synth_GluRdtase"/>
</dbReference>
<dbReference type="RefSeq" id="WP_076400534.1">
    <property type="nucleotide sequence ID" value="NZ_FTOA01000004.1"/>
</dbReference>
<keyword evidence="4 9" id="KW-0521">NADP</keyword>
<comment type="catalytic activity">
    <reaction evidence="7 9 14">
        <text>(S)-4-amino-5-oxopentanoate + tRNA(Glu) + NADP(+) = L-glutamyl-tRNA(Glu) + NADPH + H(+)</text>
        <dbReference type="Rhea" id="RHEA:12344"/>
        <dbReference type="Rhea" id="RHEA-COMP:9663"/>
        <dbReference type="Rhea" id="RHEA-COMP:9680"/>
        <dbReference type="ChEBI" id="CHEBI:15378"/>
        <dbReference type="ChEBI" id="CHEBI:57501"/>
        <dbReference type="ChEBI" id="CHEBI:57783"/>
        <dbReference type="ChEBI" id="CHEBI:58349"/>
        <dbReference type="ChEBI" id="CHEBI:78442"/>
        <dbReference type="ChEBI" id="CHEBI:78520"/>
        <dbReference type="EC" id="1.2.1.70"/>
    </reaction>
</comment>
<dbReference type="InterPro" id="IPR036291">
    <property type="entry name" value="NAD(P)-bd_dom_sf"/>
</dbReference>
<comment type="pathway">
    <text evidence="1 9 14">Porphyrin-containing compound metabolism; protoporphyrin-IX biosynthesis; 5-aminolevulinate from L-glutamyl-tRNA(Glu): step 1/2.</text>
</comment>
<sequence length="428" mass="45732">MSAQAVERLVIVGANHRSSALAVRDALFIDDPEIPGILEHLRQQGLTEAAILSTCDRVEIIACGDHPAQVSAVAAALFAGRAHLSADDLAGHLYTLTNAAALRHMMAVASALDSLMIGEPHILGQMKAAHRLSRDGGMCSADLDSLFQGAYATAKRVRSETTIGEGPVSVAACATQVARDIFGDLSRVRLLLAGGGDMGDLIAETFQGHGVKSVTVTARRAARAEQLARTLDAHMVPFDQLTPALSDAEVVVTAIGGRTWAVTEEAVRAALKRRRQQPILFVDVGIPGDTEAAVNKVDNAFLYDLDDLERLAEKGRAQREKAGQDAWAIVTAEVNAFLQRRAERSAVPTIAALHRLFESERSRALAESHGDAEKATRLLIGRLLHHPSEVMRALAAHDTKQQLAVVETALRQVFALGDADECKGDKGP</sequence>
<dbReference type="SUPFAM" id="SSF51735">
    <property type="entry name" value="NAD(P)-binding Rossmann-fold domains"/>
    <property type="match status" value="1"/>
</dbReference>
<evidence type="ECO:0000256" key="8">
    <source>
        <dbReference type="ARBA" id="ARBA00068659"/>
    </source>
</evidence>
<comment type="miscellaneous">
    <text evidence="9">During catalysis, the active site Cys acts as a nucleophile attacking the alpha-carbonyl group of tRNA-bound glutamate with the formation of a thioester intermediate between enzyme and glutamate, and the concomitant release of tRNA(Glu). The thioester intermediate is finally reduced by direct hydride transfer from NADPH, to form the product GSA.</text>
</comment>
<dbReference type="Gene3D" id="3.40.50.720">
    <property type="entry name" value="NAD(P)-binding Rossmann-like Domain"/>
    <property type="match status" value="1"/>
</dbReference>
<dbReference type="GO" id="GO:0050661">
    <property type="term" value="F:NADP binding"/>
    <property type="evidence" value="ECO:0007669"/>
    <property type="project" value="InterPro"/>
</dbReference>
<evidence type="ECO:0000259" key="15">
    <source>
        <dbReference type="Pfam" id="PF00745"/>
    </source>
</evidence>
<keyword evidence="5 9" id="KW-0560">Oxidoreductase</keyword>
<dbReference type="UniPathway" id="UPA00251">
    <property type="reaction ID" value="UER00316"/>
</dbReference>
<evidence type="ECO:0000256" key="13">
    <source>
        <dbReference type="PIRSR" id="PIRSR000445-4"/>
    </source>
</evidence>
<dbReference type="InterPro" id="IPR006151">
    <property type="entry name" value="Shikm_DH/Glu-tRNA_Rdtase"/>
</dbReference>
<evidence type="ECO:0000256" key="7">
    <source>
        <dbReference type="ARBA" id="ARBA00047464"/>
    </source>
</evidence>
<dbReference type="PANTHER" id="PTHR43013">
    <property type="entry name" value="GLUTAMYL-TRNA REDUCTASE"/>
    <property type="match status" value="1"/>
</dbReference>
<dbReference type="STRING" id="80876.SAMN05421779_10472"/>
<evidence type="ECO:0000256" key="3">
    <source>
        <dbReference type="ARBA" id="ARBA00012970"/>
    </source>
</evidence>
<accession>A0A1N7ME84</accession>
<feature type="site" description="Important for activity" evidence="9 13">
    <location>
        <position position="104"/>
    </location>
</feature>
<dbReference type="SUPFAM" id="SSF69742">
    <property type="entry name" value="Glutamyl tRNA-reductase catalytic, N-terminal domain"/>
    <property type="match status" value="1"/>
</dbReference>
<evidence type="ECO:0000256" key="4">
    <source>
        <dbReference type="ARBA" id="ARBA00022857"/>
    </source>
</evidence>
<feature type="domain" description="Quinate/shikimate 5-dehydrogenase/glutamyl-tRNA reductase" evidence="16">
    <location>
        <begin position="177"/>
        <end position="310"/>
    </location>
</feature>
<evidence type="ECO:0000259" key="16">
    <source>
        <dbReference type="Pfam" id="PF01488"/>
    </source>
</evidence>
<evidence type="ECO:0000256" key="9">
    <source>
        <dbReference type="HAMAP-Rule" id="MF_00087"/>
    </source>
</evidence>
<dbReference type="Proteomes" id="UP000185678">
    <property type="component" value="Unassembled WGS sequence"/>
</dbReference>
<evidence type="ECO:0000259" key="17">
    <source>
        <dbReference type="Pfam" id="PF05201"/>
    </source>
</evidence>
<feature type="binding site" evidence="9 11">
    <location>
        <begin position="54"/>
        <end position="57"/>
    </location>
    <ligand>
        <name>substrate</name>
    </ligand>
</feature>
<feature type="active site" description="Nucleophile" evidence="9 10">
    <location>
        <position position="55"/>
    </location>
</feature>
<dbReference type="OrthoDB" id="110209at2"/>
<protein>
    <recommendedName>
        <fullName evidence="8 9">Glutamyl-tRNA reductase</fullName>
        <shortName evidence="9">GluTR</shortName>
        <ecNumber evidence="3 9">1.2.1.70</ecNumber>
    </recommendedName>
</protein>
<dbReference type="Pfam" id="PF05201">
    <property type="entry name" value="GlutR_N"/>
    <property type="match status" value="1"/>
</dbReference>
<evidence type="ECO:0000256" key="6">
    <source>
        <dbReference type="ARBA" id="ARBA00023244"/>
    </source>
</evidence>